<proteinExistence type="predicted"/>
<keyword evidence="2" id="KW-1185">Reference proteome</keyword>
<dbReference type="EMBL" id="BAABCR010000008">
    <property type="protein sequence ID" value="GAA4026325.1"/>
    <property type="molecule type" value="Genomic_DNA"/>
</dbReference>
<evidence type="ECO:0000313" key="2">
    <source>
        <dbReference type="Proteomes" id="UP001500968"/>
    </source>
</evidence>
<evidence type="ECO:0008006" key="3">
    <source>
        <dbReference type="Google" id="ProtNLM"/>
    </source>
</evidence>
<sequence length="214" mass="24124">MGMDIKQQLSEYRGQLITHQMLVALLKEYSRPNDKIKMLKDEGILQSVKRGFYIAGSATNIARPERTLIANHLYGPSYVSMEAALMYYGLIPERVYGITSMTTKSSKSFRTPLGLYTYTSLPLPYYSFGLETVIVNTNQQVIMATPEKALADKIATTPGIILRSMSSTKNYLTEDLRIELSDLKNFDTTAMATWLSHAPKKDSLEILIKTIHKL</sequence>
<accession>A0ABP7THD5</accession>
<gene>
    <name evidence="1" type="ORF">GCM10022386_07140</name>
</gene>
<protein>
    <recommendedName>
        <fullName evidence="3">Transcriptional regulator, AbiEi antitoxin, Type IV TA system</fullName>
    </recommendedName>
</protein>
<reference evidence="2" key="1">
    <citation type="journal article" date="2019" name="Int. J. Syst. Evol. Microbiol.">
        <title>The Global Catalogue of Microorganisms (GCM) 10K type strain sequencing project: providing services to taxonomists for standard genome sequencing and annotation.</title>
        <authorList>
            <consortium name="The Broad Institute Genomics Platform"/>
            <consortium name="The Broad Institute Genome Sequencing Center for Infectious Disease"/>
            <person name="Wu L."/>
            <person name="Ma J."/>
        </authorList>
    </citation>
    <scope>NUCLEOTIDE SEQUENCE [LARGE SCALE GENOMIC DNA]</scope>
    <source>
        <strain evidence="2">JCM 17064</strain>
    </source>
</reference>
<comment type="caution">
    <text evidence="1">The sequence shown here is derived from an EMBL/GenBank/DDBJ whole genome shotgun (WGS) entry which is preliminary data.</text>
</comment>
<dbReference type="Proteomes" id="UP001500968">
    <property type="component" value="Unassembled WGS sequence"/>
</dbReference>
<organism evidence="1 2">
    <name type="scientific">Flavobacterium cheonhonense</name>
    <dbReference type="NCBI Taxonomy" id="706185"/>
    <lineage>
        <taxon>Bacteria</taxon>
        <taxon>Pseudomonadati</taxon>
        <taxon>Bacteroidota</taxon>
        <taxon>Flavobacteriia</taxon>
        <taxon>Flavobacteriales</taxon>
        <taxon>Flavobacteriaceae</taxon>
        <taxon>Flavobacterium</taxon>
    </lineage>
</organism>
<evidence type="ECO:0000313" key="1">
    <source>
        <dbReference type="EMBL" id="GAA4026325.1"/>
    </source>
</evidence>
<name>A0ABP7THD5_9FLAO</name>